<proteinExistence type="predicted"/>
<dbReference type="EMBL" id="LLXE01000185">
    <property type="protein sequence ID" value="KUM60219.1"/>
    <property type="molecule type" value="Genomic_DNA"/>
</dbReference>
<name>A0A101MGM7_PENFR</name>
<gene>
    <name evidence="1" type="ORF">ACN42_g6920</name>
</gene>
<reference evidence="1 2" key="1">
    <citation type="submission" date="2015-10" db="EMBL/GenBank/DDBJ databases">
        <title>Genome sequencing of Penicillium freii.</title>
        <authorList>
            <person name="Nguyen H.D."/>
            <person name="Visagie C.M."/>
            <person name="Seifert K.A."/>
        </authorList>
    </citation>
    <scope>NUCLEOTIDE SEQUENCE [LARGE SCALE GENOMIC DNA]</scope>
    <source>
        <strain evidence="1 2">DAOM 242723</strain>
    </source>
</reference>
<keyword evidence="2" id="KW-1185">Reference proteome</keyword>
<dbReference type="AlphaFoldDB" id="A0A101MGM7"/>
<dbReference type="Proteomes" id="UP000055045">
    <property type="component" value="Unassembled WGS sequence"/>
</dbReference>
<sequence>MTFPMEYLTDLEGTEIAFDAGPESPFCFPAKTWVLVKKLDEDADPLSQKEVTDSIGISNTSAKFLCRPAGPDNTAEYAFMRIHQQVPIIGTQVKKASIRASQAVEGPENRELVALKSFFVLGCEVIPKLLGFHQGKQDEDEGVPGGFVTYIVWEKVPGESFDPVKFWLWPFSERKAFRAKFRQVFGRVLTFGFMPLMPIPSKIIYDEPSGQMHISGFRFAYHLEETEKWDEYFFFRFALALRSREPDAYLQGIESNEADWVEDDNGYIW</sequence>
<evidence type="ECO:0000313" key="1">
    <source>
        <dbReference type="EMBL" id="KUM60219.1"/>
    </source>
</evidence>
<accession>A0A101MGM7</accession>
<protein>
    <submittedName>
        <fullName evidence="1">Uncharacterized protein</fullName>
    </submittedName>
</protein>
<comment type="caution">
    <text evidence="1">The sequence shown here is derived from an EMBL/GenBank/DDBJ whole genome shotgun (WGS) entry which is preliminary data.</text>
</comment>
<evidence type="ECO:0000313" key="2">
    <source>
        <dbReference type="Proteomes" id="UP000055045"/>
    </source>
</evidence>
<organism evidence="1 2">
    <name type="scientific">Penicillium freii</name>
    <dbReference type="NCBI Taxonomy" id="48697"/>
    <lineage>
        <taxon>Eukaryota</taxon>
        <taxon>Fungi</taxon>
        <taxon>Dikarya</taxon>
        <taxon>Ascomycota</taxon>
        <taxon>Pezizomycotina</taxon>
        <taxon>Eurotiomycetes</taxon>
        <taxon>Eurotiomycetidae</taxon>
        <taxon>Eurotiales</taxon>
        <taxon>Aspergillaceae</taxon>
        <taxon>Penicillium</taxon>
    </lineage>
</organism>
<dbReference type="OrthoDB" id="5401170at2759"/>